<name>A0A381UWQ8_9ZZZZ</name>
<reference evidence="2" key="1">
    <citation type="submission" date="2018-05" db="EMBL/GenBank/DDBJ databases">
        <authorList>
            <person name="Lanie J.A."/>
            <person name="Ng W.-L."/>
            <person name="Kazmierczak K.M."/>
            <person name="Andrzejewski T.M."/>
            <person name="Davidsen T.M."/>
            <person name="Wayne K.J."/>
            <person name="Tettelin H."/>
            <person name="Glass J.I."/>
            <person name="Rusch D."/>
            <person name="Podicherti R."/>
            <person name="Tsui H.-C.T."/>
            <person name="Winkler M.E."/>
        </authorList>
    </citation>
    <scope>NUCLEOTIDE SEQUENCE</scope>
</reference>
<feature type="domain" description="HMA" evidence="1">
    <location>
        <begin position="1"/>
        <end position="67"/>
    </location>
</feature>
<dbReference type="GO" id="GO:0046872">
    <property type="term" value="F:metal ion binding"/>
    <property type="evidence" value="ECO:0007669"/>
    <property type="project" value="InterPro"/>
</dbReference>
<accession>A0A381UWQ8</accession>
<dbReference type="Pfam" id="PF00403">
    <property type="entry name" value="HMA"/>
    <property type="match status" value="1"/>
</dbReference>
<dbReference type="CDD" id="cd00371">
    <property type="entry name" value="HMA"/>
    <property type="match status" value="1"/>
</dbReference>
<gene>
    <name evidence="2" type="ORF">METZ01_LOCUS85409</name>
</gene>
<dbReference type="EMBL" id="UINC01007301">
    <property type="protein sequence ID" value="SVA32555.1"/>
    <property type="molecule type" value="Genomic_DNA"/>
</dbReference>
<sequence length="89" mass="10183">VKTVIDIPTIKCQMCEQNIETALKELDGTKEIMIDRTDKIVMVYFDSTKINLTELEVAITKKGYQANDKNPDPEAYRTLDLCCKVPKEE</sequence>
<dbReference type="AlphaFoldDB" id="A0A381UWQ8"/>
<feature type="non-terminal residue" evidence="2">
    <location>
        <position position="1"/>
    </location>
</feature>
<proteinExistence type="predicted"/>
<organism evidence="2">
    <name type="scientific">marine metagenome</name>
    <dbReference type="NCBI Taxonomy" id="408172"/>
    <lineage>
        <taxon>unclassified sequences</taxon>
        <taxon>metagenomes</taxon>
        <taxon>ecological metagenomes</taxon>
    </lineage>
</organism>
<dbReference type="Gene3D" id="3.30.70.100">
    <property type="match status" value="1"/>
</dbReference>
<dbReference type="SUPFAM" id="SSF55008">
    <property type="entry name" value="HMA, heavy metal-associated domain"/>
    <property type="match status" value="1"/>
</dbReference>
<evidence type="ECO:0000313" key="2">
    <source>
        <dbReference type="EMBL" id="SVA32555.1"/>
    </source>
</evidence>
<protein>
    <recommendedName>
        <fullName evidence="1">HMA domain-containing protein</fullName>
    </recommendedName>
</protein>
<dbReference type="InterPro" id="IPR006121">
    <property type="entry name" value="HMA_dom"/>
</dbReference>
<dbReference type="PROSITE" id="PS50846">
    <property type="entry name" value="HMA_2"/>
    <property type="match status" value="1"/>
</dbReference>
<evidence type="ECO:0000259" key="1">
    <source>
        <dbReference type="PROSITE" id="PS50846"/>
    </source>
</evidence>
<dbReference type="InterPro" id="IPR036163">
    <property type="entry name" value="HMA_dom_sf"/>
</dbReference>